<keyword evidence="1" id="KW-0812">Transmembrane</keyword>
<feature type="transmembrane region" description="Helical" evidence="1">
    <location>
        <begin position="55"/>
        <end position="77"/>
    </location>
</feature>
<evidence type="ECO:0000256" key="1">
    <source>
        <dbReference type="SAM" id="Phobius"/>
    </source>
</evidence>
<comment type="caution">
    <text evidence="2">The sequence shown here is derived from an EMBL/GenBank/DDBJ whole genome shotgun (WGS) entry which is preliminary data.</text>
</comment>
<reference evidence="3" key="1">
    <citation type="journal article" date="2019" name="Int. J. Syst. Evol. Microbiol.">
        <title>The Global Catalogue of Microorganisms (GCM) 10K type strain sequencing project: providing services to taxonomists for standard genome sequencing and annotation.</title>
        <authorList>
            <consortium name="The Broad Institute Genomics Platform"/>
            <consortium name="The Broad Institute Genome Sequencing Center for Infectious Disease"/>
            <person name="Wu L."/>
            <person name="Ma J."/>
        </authorList>
    </citation>
    <scope>NUCLEOTIDE SEQUENCE [LARGE SCALE GENOMIC DNA]</scope>
    <source>
        <strain evidence="3">JCM 18298</strain>
    </source>
</reference>
<keyword evidence="1" id="KW-1133">Transmembrane helix</keyword>
<evidence type="ECO:0000313" key="3">
    <source>
        <dbReference type="Proteomes" id="UP001500603"/>
    </source>
</evidence>
<name>A0ABP9K1H2_9NOCA</name>
<dbReference type="EMBL" id="BAABJM010000002">
    <property type="protein sequence ID" value="GAA5049346.1"/>
    <property type="molecule type" value="Genomic_DNA"/>
</dbReference>
<gene>
    <name evidence="2" type="ORF">GCM10023318_18150</name>
</gene>
<feature type="transmembrane region" description="Helical" evidence="1">
    <location>
        <begin position="28"/>
        <end position="48"/>
    </location>
</feature>
<evidence type="ECO:0008006" key="4">
    <source>
        <dbReference type="Google" id="ProtNLM"/>
    </source>
</evidence>
<dbReference type="Proteomes" id="UP001500603">
    <property type="component" value="Unassembled WGS sequence"/>
</dbReference>
<protein>
    <recommendedName>
        <fullName evidence="4">DUF1109 domain-containing protein</fullName>
    </recommendedName>
</protein>
<keyword evidence="1" id="KW-0472">Membrane</keyword>
<accession>A0ABP9K1H2</accession>
<evidence type="ECO:0000313" key="2">
    <source>
        <dbReference type="EMBL" id="GAA5049346.1"/>
    </source>
</evidence>
<organism evidence="2 3">
    <name type="scientific">Nocardia callitridis</name>
    <dbReference type="NCBI Taxonomy" id="648753"/>
    <lineage>
        <taxon>Bacteria</taxon>
        <taxon>Bacillati</taxon>
        <taxon>Actinomycetota</taxon>
        <taxon>Actinomycetes</taxon>
        <taxon>Mycobacteriales</taxon>
        <taxon>Nocardiaceae</taxon>
        <taxon>Nocardia</taxon>
    </lineage>
</organism>
<proteinExistence type="predicted"/>
<keyword evidence="3" id="KW-1185">Reference proteome</keyword>
<sequence length="170" mass="18149">MSLLTGLVVVCCGALVWQIAVDGAFGTRIILWVILAVLGAFALPLGLTGLARRRAVLLSLASPVIIVILCALVQFQIPESVGWQLSRGILADQSVECADPGGPTRLGVYSITAVVRQDGGCLFWVRGGESDPHGFGYFPDGPPPTVGAAPTPGIRYEPYEPHWYRFTEQS</sequence>